<dbReference type="NCBIfam" id="NF009381">
    <property type="entry name" value="PRK12740.1-5"/>
    <property type="match status" value="1"/>
</dbReference>
<dbReference type="InterPro" id="IPR047872">
    <property type="entry name" value="EFG_IV"/>
</dbReference>
<dbReference type="RefSeq" id="WP_013764868.1">
    <property type="nucleotide sequence ID" value="NC_015510.1"/>
</dbReference>
<dbReference type="Pfam" id="PF00009">
    <property type="entry name" value="GTP_EFTU"/>
    <property type="match status" value="1"/>
</dbReference>
<dbReference type="CDD" id="cd04170">
    <property type="entry name" value="EF-G_bact"/>
    <property type="match status" value="1"/>
</dbReference>
<organism evidence="7 8">
    <name type="scientific">Haliscomenobacter hydrossis (strain ATCC 27775 / DSM 1100 / LMG 10767 / O)</name>
    <dbReference type="NCBI Taxonomy" id="760192"/>
    <lineage>
        <taxon>Bacteria</taxon>
        <taxon>Pseudomonadati</taxon>
        <taxon>Bacteroidota</taxon>
        <taxon>Saprospiria</taxon>
        <taxon>Saprospirales</taxon>
        <taxon>Haliscomenobacteraceae</taxon>
        <taxon>Haliscomenobacter</taxon>
    </lineage>
</organism>
<dbReference type="InterPro" id="IPR005225">
    <property type="entry name" value="Small_GTP-bd"/>
</dbReference>
<accession>F4KWG9</accession>
<dbReference type="Gene3D" id="2.40.30.10">
    <property type="entry name" value="Translation factors"/>
    <property type="match status" value="1"/>
</dbReference>
<dbReference type="InterPro" id="IPR000795">
    <property type="entry name" value="T_Tr_GTP-bd_dom"/>
</dbReference>
<evidence type="ECO:0000313" key="8">
    <source>
        <dbReference type="Proteomes" id="UP000008461"/>
    </source>
</evidence>
<dbReference type="SUPFAM" id="SSF52540">
    <property type="entry name" value="P-loop containing nucleoside triphosphate hydrolases"/>
    <property type="match status" value="1"/>
</dbReference>
<dbReference type="InterPro" id="IPR005517">
    <property type="entry name" value="Transl_elong_EFG/EF2_IV"/>
</dbReference>
<evidence type="ECO:0000256" key="1">
    <source>
        <dbReference type="ARBA" id="ARBA00013902"/>
    </source>
</evidence>
<dbReference type="FunFam" id="3.30.70.240:FF:000001">
    <property type="entry name" value="Elongation factor G"/>
    <property type="match status" value="1"/>
</dbReference>
<dbReference type="Pfam" id="PF03764">
    <property type="entry name" value="EFG_IV"/>
    <property type="match status" value="2"/>
</dbReference>
<gene>
    <name evidence="7" type="ordered locus">Halhy_2445</name>
</gene>
<dbReference type="SUPFAM" id="SSF50447">
    <property type="entry name" value="Translation proteins"/>
    <property type="match status" value="1"/>
</dbReference>
<evidence type="ECO:0000256" key="3">
    <source>
        <dbReference type="ARBA" id="ARBA00022741"/>
    </source>
</evidence>
<dbReference type="InterPro" id="IPR000640">
    <property type="entry name" value="EFG_V-like"/>
</dbReference>
<dbReference type="HOGENOM" id="CLU_002794_4_2_10"/>
<sequence>MSFDSKQIRNVVLLGHSGVGKTTLAEAMLFEAGEISRRGSVEEGNTVSDYTDLEHERGGSLFASLEHVSWKDSKINLIDTPGLDDFIGEVVSALRVATTAVLVHNARSGVEVGAELLWEYIETFDTPAIFVINQVDHEKADYDATLEQAIARFGNKVMPFQYPLNPGLGFNSIIDALRMVMYYFPDGGGKPEKHPIPAAEKARAEDMHRIIVEAAAENDENLMERYFEEGTLSEEELAQGLRIAIAQRQIIPVFCTSANRDMGSGRVMGFINDVCPAPVDRMPLPLTNGKTLTCSSNLPTTVFIYKTISEPRVGLLSYFKVCSGVLKAGDELTNYSNRTTERFGQLFIANGKDRVAVTELHAGDLGVTVKLKNTHTNNTLNGKGADHEIVPISFPEPRVTVAVDQANKNDMEKLMKALHTIHEEDPTASVELSASLKQTLLHGQGQLHLDLIKNRVEQAQGVVMNFVKPRISYRETITKSANAQYRHKKQTGGAGQFGEVHMRIDPYFEGMPDPADLSVRHREVEDLPWGGKLAFYWCVVGGSIDNKYSSAIKKGIMAKMEEGPLTGSHCQDIRVCVYDGKMHPVDSNDMAFMLASTHAFKDAFRDAAPQIMEPLVDLEILCPEEVMGDIMSDLQTRRAMVLGMDSDGHYQKILARAPQAELYLYSSTLRSISQGRAKFHQTFAEYQAVPADIQQKLIEAHKHEEVEA</sequence>
<evidence type="ECO:0000256" key="5">
    <source>
        <dbReference type="ARBA" id="ARBA00024731"/>
    </source>
</evidence>
<dbReference type="CDD" id="cd03713">
    <property type="entry name" value="EFG_mtEFG_C"/>
    <property type="match status" value="1"/>
</dbReference>
<dbReference type="SMART" id="SM00889">
    <property type="entry name" value="EFG_IV"/>
    <property type="match status" value="1"/>
</dbReference>
<comment type="function">
    <text evidence="5">Catalyzes the GTP-dependent ribosomal translocation step during translation elongation. During this step, the ribosome changes from the pre-translocational (PRE) to the post-translocational (POST) state as the newly formed A-site-bound peptidyl-tRNA and P-site-bound deacylated tRNA move to the P and E sites, respectively. Catalyzes the coordinated movement of the two tRNA molecules, the mRNA and conformational changes in the ribosome.</text>
</comment>
<dbReference type="Pfam" id="PF14492">
    <property type="entry name" value="EFG_III"/>
    <property type="match status" value="1"/>
</dbReference>
<dbReference type="PANTHER" id="PTHR43261">
    <property type="entry name" value="TRANSLATION ELONGATION FACTOR G-RELATED"/>
    <property type="match status" value="1"/>
</dbReference>
<dbReference type="InterPro" id="IPR041095">
    <property type="entry name" value="EFG_II"/>
</dbReference>
<keyword evidence="8" id="KW-1185">Reference proteome</keyword>
<evidence type="ECO:0000259" key="6">
    <source>
        <dbReference type="PROSITE" id="PS51722"/>
    </source>
</evidence>
<dbReference type="GO" id="GO:0003924">
    <property type="term" value="F:GTPase activity"/>
    <property type="evidence" value="ECO:0007669"/>
    <property type="project" value="InterPro"/>
</dbReference>
<dbReference type="SUPFAM" id="SSF54211">
    <property type="entry name" value="Ribosomal protein S5 domain 2-like"/>
    <property type="match status" value="1"/>
</dbReference>
<reference key="2">
    <citation type="submission" date="2011-04" db="EMBL/GenBank/DDBJ databases">
        <title>Complete sequence of chromosome of Haliscomenobacter hydrossis DSM 1100.</title>
        <authorList>
            <consortium name="US DOE Joint Genome Institute (JGI-PGF)"/>
            <person name="Lucas S."/>
            <person name="Han J."/>
            <person name="Lapidus A."/>
            <person name="Bruce D."/>
            <person name="Goodwin L."/>
            <person name="Pitluck S."/>
            <person name="Peters L."/>
            <person name="Kyrpides N."/>
            <person name="Mavromatis K."/>
            <person name="Ivanova N."/>
            <person name="Ovchinnikova G."/>
            <person name="Pagani I."/>
            <person name="Daligault H."/>
            <person name="Detter J.C."/>
            <person name="Han C."/>
            <person name="Land M."/>
            <person name="Hauser L."/>
            <person name="Markowitz V."/>
            <person name="Cheng J.-F."/>
            <person name="Hugenholtz P."/>
            <person name="Woyke T."/>
            <person name="Wu D."/>
            <person name="Verbarg S."/>
            <person name="Frueling A."/>
            <person name="Brambilla E."/>
            <person name="Klenk H.-P."/>
            <person name="Eisen J.A."/>
        </authorList>
    </citation>
    <scope>NUCLEOTIDE SEQUENCE</scope>
    <source>
        <strain>DSM 1100</strain>
    </source>
</reference>
<dbReference type="Gene3D" id="3.30.70.240">
    <property type="match status" value="1"/>
</dbReference>
<keyword evidence="3" id="KW-0547">Nucleotide-binding</keyword>
<dbReference type="Proteomes" id="UP000008461">
    <property type="component" value="Chromosome"/>
</dbReference>
<dbReference type="CDD" id="cd04088">
    <property type="entry name" value="EFG_mtEFG_II"/>
    <property type="match status" value="1"/>
</dbReference>
<dbReference type="PROSITE" id="PS51722">
    <property type="entry name" value="G_TR_2"/>
    <property type="match status" value="1"/>
</dbReference>
<evidence type="ECO:0000313" key="7">
    <source>
        <dbReference type="EMBL" id="AEE50319.1"/>
    </source>
</evidence>
<feature type="domain" description="Tr-type G" evidence="6">
    <location>
        <begin position="6"/>
        <end position="279"/>
    </location>
</feature>
<dbReference type="GO" id="GO:0003746">
    <property type="term" value="F:translation elongation factor activity"/>
    <property type="evidence" value="ECO:0007669"/>
    <property type="project" value="InterPro"/>
</dbReference>
<dbReference type="STRING" id="760192.Halhy_2445"/>
<dbReference type="GO" id="GO:0032790">
    <property type="term" value="P:ribosome disassembly"/>
    <property type="evidence" value="ECO:0007669"/>
    <property type="project" value="TreeGrafter"/>
</dbReference>
<dbReference type="NCBIfam" id="TIGR00231">
    <property type="entry name" value="small_GTP"/>
    <property type="match status" value="1"/>
</dbReference>
<dbReference type="InterPro" id="IPR035647">
    <property type="entry name" value="EFG_III/V"/>
</dbReference>
<dbReference type="Gene3D" id="3.30.70.870">
    <property type="entry name" value="Elongation Factor G (Translational Gtpase), domain 3"/>
    <property type="match status" value="1"/>
</dbReference>
<dbReference type="Gene3D" id="3.40.50.300">
    <property type="entry name" value="P-loop containing nucleotide triphosphate hydrolases"/>
    <property type="match status" value="1"/>
</dbReference>
<dbReference type="AlphaFoldDB" id="F4KWG9"/>
<evidence type="ECO:0000256" key="2">
    <source>
        <dbReference type="ARBA" id="ARBA00017872"/>
    </source>
</evidence>
<dbReference type="InterPro" id="IPR053905">
    <property type="entry name" value="EF-G-like_DII"/>
</dbReference>
<dbReference type="OrthoDB" id="9801591at2"/>
<evidence type="ECO:0000256" key="4">
    <source>
        <dbReference type="ARBA" id="ARBA00023134"/>
    </source>
</evidence>
<dbReference type="PANTHER" id="PTHR43261:SF6">
    <property type="entry name" value="ELONGATION FACTOR G-LIKE PROTEIN"/>
    <property type="match status" value="1"/>
</dbReference>
<dbReference type="KEGG" id="hhy:Halhy_2445"/>
<dbReference type="eggNOG" id="COG0480">
    <property type="taxonomic scope" value="Bacteria"/>
</dbReference>
<dbReference type="Pfam" id="PF22042">
    <property type="entry name" value="EF-G_D2"/>
    <property type="match status" value="1"/>
</dbReference>
<dbReference type="SMART" id="SM00838">
    <property type="entry name" value="EFG_C"/>
    <property type="match status" value="1"/>
</dbReference>
<protein>
    <recommendedName>
        <fullName evidence="2">Elongation factor G</fullName>
    </recommendedName>
    <alternativeName>
        <fullName evidence="1">Tetracycline resistance protein TetQ</fullName>
    </alternativeName>
</protein>
<dbReference type="GO" id="GO:0005525">
    <property type="term" value="F:GTP binding"/>
    <property type="evidence" value="ECO:0007669"/>
    <property type="project" value="UniProtKB-KW"/>
</dbReference>
<dbReference type="SUPFAM" id="SSF54980">
    <property type="entry name" value="EF-G C-terminal domain-like"/>
    <property type="match status" value="2"/>
</dbReference>
<reference evidence="7 8" key="1">
    <citation type="journal article" date="2011" name="Stand. Genomic Sci.">
        <title>Complete genome sequence of Haliscomenobacter hydrossis type strain (O).</title>
        <authorList>
            <consortium name="US DOE Joint Genome Institute (JGI-PGF)"/>
            <person name="Daligault H."/>
            <person name="Lapidus A."/>
            <person name="Zeytun A."/>
            <person name="Nolan M."/>
            <person name="Lucas S."/>
            <person name="Del Rio T.G."/>
            <person name="Tice H."/>
            <person name="Cheng J.F."/>
            <person name="Tapia R."/>
            <person name="Han C."/>
            <person name="Goodwin L."/>
            <person name="Pitluck S."/>
            <person name="Liolios K."/>
            <person name="Pagani I."/>
            <person name="Ivanova N."/>
            <person name="Huntemann M."/>
            <person name="Mavromatis K."/>
            <person name="Mikhailova N."/>
            <person name="Pati A."/>
            <person name="Chen A."/>
            <person name="Palaniappan K."/>
            <person name="Land M."/>
            <person name="Hauser L."/>
            <person name="Brambilla E.M."/>
            <person name="Rohde M."/>
            <person name="Verbarg S."/>
            <person name="Goker M."/>
            <person name="Bristow J."/>
            <person name="Eisen J.A."/>
            <person name="Markowitz V."/>
            <person name="Hugenholtz P."/>
            <person name="Kyrpides N.C."/>
            <person name="Klenk H.P."/>
            <person name="Woyke T."/>
        </authorList>
    </citation>
    <scope>NUCLEOTIDE SEQUENCE [LARGE SCALE GENOMIC DNA]</scope>
    <source>
        <strain evidence="8">ATCC 27775 / DSM 1100 / LMG 10767 / O</strain>
    </source>
</reference>
<dbReference type="InterPro" id="IPR035649">
    <property type="entry name" value="EFG_V"/>
</dbReference>
<dbReference type="InterPro" id="IPR027417">
    <property type="entry name" value="P-loop_NTPase"/>
</dbReference>
<name>F4KWG9_HALH1</name>
<dbReference type="InterPro" id="IPR014721">
    <property type="entry name" value="Ribsml_uS5_D2-typ_fold_subgr"/>
</dbReference>
<dbReference type="InterPro" id="IPR009000">
    <property type="entry name" value="Transl_B-barrel_sf"/>
</dbReference>
<dbReference type="EMBL" id="CP002691">
    <property type="protein sequence ID" value="AEE50319.1"/>
    <property type="molecule type" value="Genomic_DNA"/>
</dbReference>
<dbReference type="InterPro" id="IPR020568">
    <property type="entry name" value="Ribosomal_Su5_D2-typ_SF"/>
</dbReference>
<dbReference type="CDD" id="cd01434">
    <property type="entry name" value="EFG_mtEFG1_IV"/>
    <property type="match status" value="1"/>
</dbReference>
<proteinExistence type="predicted"/>
<dbReference type="Gene3D" id="3.30.230.10">
    <property type="match status" value="1"/>
</dbReference>
<keyword evidence="4" id="KW-0342">GTP-binding</keyword>
<dbReference type="Pfam" id="PF00679">
    <property type="entry name" value="EFG_C"/>
    <property type="match status" value="1"/>
</dbReference>